<proteinExistence type="predicted"/>
<evidence type="ECO:0000313" key="2">
    <source>
        <dbReference type="EMBL" id="MCX5464125.1"/>
    </source>
</evidence>
<dbReference type="RefSeq" id="WP_266120666.1">
    <property type="nucleotide sequence ID" value="NZ_JAPKNA010000002.1"/>
</dbReference>
<protein>
    <submittedName>
        <fullName evidence="2">Heparinase II/III family protein</fullName>
    </submittedName>
</protein>
<dbReference type="EMBL" id="JAPKNA010000002">
    <property type="protein sequence ID" value="MCX5464125.1"/>
    <property type="molecule type" value="Genomic_DNA"/>
</dbReference>
<accession>A0ABT3VPF1</accession>
<evidence type="ECO:0000259" key="1">
    <source>
        <dbReference type="Pfam" id="PF07940"/>
    </source>
</evidence>
<feature type="domain" description="Heparinase II/III-like C-terminal" evidence="1">
    <location>
        <begin position="361"/>
        <end position="532"/>
    </location>
</feature>
<evidence type="ECO:0000313" key="3">
    <source>
        <dbReference type="Proteomes" id="UP001209916"/>
    </source>
</evidence>
<dbReference type="InterPro" id="IPR012480">
    <property type="entry name" value="Hepar_II_III_C"/>
</dbReference>
<organism evidence="2 3">
    <name type="scientific">Alcaligenes parafaecalis</name>
    <dbReference type="NCBI Taxonomy" id="171260"/>
    <lineage>
        <taxon>Bacteria</taxon>
        <taxon>Pseudomonadati</taxon>
        <taxon>Pseudomonadota</taxon>
        <taxon>Betaproteobacteria</taxon>
        <taxon>Burkholderiales</taxon>
        <taxon>Alcaligenaceae</taxon>
        <taxon>Alcaligenes</taxon>
    </lineage>
</organism>
<name>A0ABT3VPF1_9BURK</name>
<reference evidence="2 3" key="1">
    <citation type="submission" date="2022-11" db="EMBL/GenBank/DDBJ databases">
        <title>Biodiversity and phylogenetic relationships of bacteria.</title>
        <authorList>
            <person name="Machado R.A.R."/>
            <person name="Bhat A."/>
            <person name="Loulou A."/>
            <person name="Kallel S."/>
        </authorList>
    </citation>
    <scope>NUCLEOTIDE SEQUENCE [LARGE SCALE GENOMIC DNA]</scope>
    <source>
        <strain evidence="2 3">DSM 13975</strain>
    </source>
</reference>
<gene>
    <name evidence="2" type="ORF">OSH09_08005</name>
</gene>
<dbReference type="Pfam" id="PF07940">
    <property type="entry name" value="Hepar_II_III_C"/>
    <property type="match status" value="1"/>
</dbReference>
<sequence>MNKYFLAIKDKAQKNKNNKKLFVDFYRIRRKLAFDIPFVSLGKDDFLKIRNFQSPYPYEIWVLWALEDRVFSFLDVEDCVDFLERDVEALASLPDYRYSYRLDLKFSHIVRILSSVLNNCIYISDNFRSKLIGGLERAVSIGLPIYEAEYKYIETPEDILRQPNPDRYLHNIAVIGTAMLALAATAINHPSSSNLNRKVNILFQAIFELRGGGHTEGVSYDGYILDFFLDWLKEQPSAVRMDFLNHPELHRICHQAILLSAPGDIMNTASIGDVEPFHMPFIWSAIAKLQNFQPHSTLAWALSACDCKQLRADALRVLAYTETMEGNARTLPNDELVNYAVMLRSGYEADALAVAIGLNRSSMGHIQCDNGSLVLGMSKRWWIDDPGYQQYAESSEREFTVGYTAHNTPVINGVGQSFKKGKQILQGLPNPSLQVKFVVLDLTDCYPAEAKALRVWRAVWLVRDQHVVVCDFVQSDAPSRLGWHWHGHPSLFWGMSFGGMSLQSEESPSDQLHVMSPQMELGLRDLHRLPGSRGQQTICRSVLAPENVAVWWVFSRKSQRPVLSINQDSFEVDGTRVSLGNCKFMSEHAVSFLPSEHEPVGVLAWRREHSVYVICRANPVHFSGEVEYAYYLMADGKRVLAQWYGPDDRVVLDIPVGCRQSLLKVHGFVREKANPDRRVMRVVSV</sequence>
<dbReference type="Gene3D" id="2.70.98.70">
    <property type="match status" value="1"/>
</dbReference>
<dbReference type="Proteomes" id="UP001209916">
    <property type="component" value="Unassembled WGS sequence"/>
</dbReference>
<keyword evidence="3" id="KW-1185">Reference proteome</keyword>
<comment type="caution">
    <text evidence="2">The sequence shown here is derived from an EMBL/GenBank/DDBJ whole genome shotgun (WGS) entry which is preliminary data.</text>
</comment>